<accession>A0A934W251</accession>
<evidence type="ECO:0000259" key="1">
    <source>
        <dbReference type="Pfam" id="PF03796"/>
    </source>
</evidence>
<keyword evidence="3" id="KW-1185">Reference proteome</keyword>
<dbReference type="GO" id="GO:0005829">
    <property type="term" value="C:cytosol"/>
    <property type="evidence" value="ECO:0007669"/>
    <property type="project" value="TreeGrafter"/>
</dbReference>
<organism evidence="2 3">
    <name type="scientific">Paracoccus caeni</name>
    <dbReference type="NCBI Taxonomy" id="657651"/>
    <lineage>
        <taxon>Bacteria</taxon>
        <taxon>Pseudomonadati</taxon>
        <taxon>Pseudomonadota</taxon>
        <taxon>Alphaproteobacteria</taxon>
        <taxon>Rhodobacterales</taxon>
        <taxon>Paracoccaceae</taxon>
        <taxon>Paracoccus</taxon>
    </lineage>
</organism>
<protein>
    <submittedName>
        <fullName evidence="2">DNA helicase</fullName>
    </submittedName>
</protein>
<name>A0A934W251_9RHOB</name>
<dbReference type="SUPFAM" id="SSF52540">
    <property type="entry name" value="P-loop containing nucleoside triphosphate hydrolases"/>
    <property type="match status" value="1"/>
</dbReference>
<dbReference type="NCBIfam" id="NF004629">
    <property type="entry name" value="PRK05973.1"/>
    <property type="match status" value="1"/>
</dbReference>
<keyword evidence="2" id="KW-0378">Hydrolase</keyword>
<keyword evidence="2" id="KW-0547">Nucleotide-binding</keyword>
<dbReference type="RefSeq" id="WP_200689357.1">
    <property type="nucleotide sequence ID" value="NZ_JAEPRQ010000011.1"/>
</dbReference>
<dbReference type="InterPro" id="IPR027417">
    <property type="entry name" value="P-loop_NTPase"/>
</dbReference>
<feature type="domain" description="SF4 helicase" evidence="1">
    <location>
        <begin position="56"/>
        <end position="112"/>
    </location>
</feature>
<dbReference type="GO" id="GO:0003678">
    <property type="term" value="F:DNA helicase activity"/>
    <property type="evidence" value="ECO:0007669"/>
    <property type="project" value="InterPro"/>
</dbReference>
<gene>
    <name evidence="2" type="ORF">JJJ17_19185</name>
</gene>
<keyword evidence="2" id="KW-0067">ATP-binding</keyword>
<dbReference type="Pfam" id="PF03796">
    <property type="entry name" value="DnaB_C"/>
    <property type="match status" value="1"/>
</dbReference>
<sequence length="250" mass="27429">MRLSAPIHHLKRRARLLSRTEGIALHEALDRVAEGEGFACWSLLATRWNGATPAQRILSRLEPGDLLLLAARPGQGKTRLGLQLLLEAAAEGREAVFFTLEYREDDARARIRALDKTGVGDRIRIEASDRISAGFIAERLSDAAPGQVVAVIDYLQILDQQRSKPPLADQMRALRDHARRTGTIFGLISQIDRAFDAACGQMPGMQHLRLPNPVDAGTFSKACFLQGAEMRFQAPNRPSEVVSGGMQGKS</sequence>
<dbReference type="GO" id="GO:0006260">
    <property type="term" value="P:DNA replication"/>
    <property type="evidence" value="ECO:0007669"/>
    <property type="project" value="InterPro"/>
</dbReference>
<dbReference type="EMBL" id="JAEPRQ010000011">
    <property type="protein sequence ID" value="MBK4218058.1"/>
    <property type="molecule type" value="Genomic_DNA"/>
</dbReference>
<dbReference type="InterPro" id="IPR007694">
    <property type="entry name" value="DNA_helicase_DnaB-like_C"/>
</dbReference>
<dbReference type="Proteomes" id="UP000640485">
    <property type="component" value="Unassembled WGS sequence"/>
</dbReference>
<reference evidence="2" key="1">
    <citation type="submission" date="2021-01" db="EMBL/GenBank/DDBJ databases">
        <title>Paracoccus amoyensis sp. nov., isolated from the surface seawater along the coast of Xiamen Island, China.</title>
        <authorList>
            <person name="Lyu L."/>
        </authorList>
    </citation>
    <scope>NUCLEOTIDE SEQUENCE</scope>
    <source>
        <strain evidence="2">MJ17</strain>
    </source>
</reference>
<comment type="caution">
    <text evidence="2">The sequence shown here is derived from an EMBL/GenBank/DDBJ whole genome shotgun (WGS) entry which is preliminary data.</text>
</comment>
<dbReference type="GO" id="GO:0005524">
    <property type="term" value="F:ATP binding"/>
    <property type="evidence" value="ECO:0007669"/>
    <property type="project" value="InterPro"/>
</dbReference>
<proteinExistence type="predicted"/>
<dbReference type="PANTHER" id="PTHR30153">
    <property type="entry name" value="REPLICATIVE DNA HELICASE DNAB"/>
    <property type="match status" value="1"/>
</dbReference>
<evidence type="ECO:0000313" key="2">
    <source>
        <dbReference type="EMBL" id="MBK4218058.1"/>
    </source>
</evidence>
<evidence type="ECO:0000313" key="3">
    <source>
        <dbReference type="Proteomes" id="UP000640485"/>
    </source>
</evidence>
<dbReference type="Gene3D" id="3.40.50.300">
    <property type="entry name" value="P-loop containing nucleotide triphosphate hydrolases"/>
    <property type="match status" value="1"/>
</dbReference>
<keyword evidence="2" id="KW-0347">Helicase</keyword>
<dbReference type="AlphaFoldDB" id="A0A934W251"/>
<dbReference type="PANTHER" id="PTHR30153:SF2">
    <property type="entry name" value="REPLICATIVE DNA HELICASE"/>
    <property type="match status" value="1"/>
</dbReference>